<comment type="caution">
    <text evidence="8">The sequence shown here is derived from an EMBL/GenBank/DDBJ whole genome shotgun (WGS) entry which is preliminary data.</text>
</comment>
<comment type="similarity">
    <text evidence="2">Belongs to the GtrA family.</text>
</comment>
<keyword evidence="4 6" id="KW-1133">Transmembrane helix</keyword>
<dbReference type="PANTHER" id="PTHR38459:SF5">
    <property type="entry name" value="CELL WALL TEICHOIC ACID GLYCOSYLATION PROTEIN GTCA"/>
    <property type="match status" value="1"/>
</dbReference>
<dbReference type="InterPro" id="IPR007267">
    <property type="entry name" value="GtrA_DPMS_TM"/>
</dbReference>
<proteinExistence type="inferred from homology"/>
<evidence type="ECO:0000256" key="1">
    <source>
        <dbReference type="ARBA" id="ARBA00004141"/>
    </source>
</evidence>
<dbReference type="Pfam" id="PF04138">
    <property type="entry name" value="GtrA_DPMS_TM"/>
    <property type="match status" value="1"/>
</dbReference>
<keyword evidence="5 6" id="KW-0472">Membrane</keyword>
<evidence type="ECO:0000256" key="2">
    <source>
        <dbReference type="ARBA" id="ARBA00009399"/>
    </source>
</evidence>
<comment type="subcellular location">
    <subcellularLocation>
        <location evidence="1">Membrane</location>
        <topology evidence="1">Multi-pass membrane protein</topology>
    </subcellularLocation>
</comment>
<keyword evidence="3 6" id="KW-0812">Transmembrane</keyword>
<evidence type="ECO:0000256" key="3">
    <source>
        <dbReference type="ARBA" id="ARBA00022692"/>
    </source>
</evidence>
<evidence type="ECO:0000256" key="6">
    <source>
        <dbReference type="SAM" id="Phobius"/>
    </source>
</evidence>
<feature type="transmembrane region" description="Helical" evidence="6">
    <location>
        <begin position="12"/>
        <end position="35"/>
    </location>
</feature>
<evidence type="ECO:0000256" key="5">
    <source>
        <dbReference type="ARBA" id="ARBA00023136"/>
    </source>
</evidence>
<organism evidence="8 9">
    <name type="scientific">Methylomonas rosea</name>
    <dbReference type="NCBI Taxonomy" id="2952227"/>
    <lineage>
        <taxon>Bacteria</taxon>
        <taxon>Pseudomonadati</taxon>
        <taxon>Pseudomonadota</taxon>
        <taxon>Gammaproteobacteria</taxon>
        <taxon>Methylococcales</taxon>
        <taxon>Methylococcaceae</taxon>
        <taxon>Methylomonas</taxon>
    </lineage>
</organism>
<feature type="transmembrane region" description="Helical" evidence="6">
    <location>
        <begin position="41"/>
        <end position="61"/>
    </location>
</feature>
<dbReference type="InterPro" id="IPR051401">
    <property type="entry name" value="GtrA_CellWall_Glycosyl"/>
</dbReference>
<dbReference type="PANTHER" id="PTHR38459">
    <property type="entry name" value="PROPHAGE BACTOPRENOL-LINKED GLUCOSE TRANSLOCASE HOMOLOG"/>
    <property type="match status" value="1"/>
</dbReference>
<dbReference type="Proteomes" id="UP001524570">
    <property type="component" value="Unassembled WGS sequence"/>
</dbReference>
<feature type="transmembrane region" description="Helical" evidence="6">
    <location>
        <begin position="107"/>
        <end position="125"/>
    </location>
</feature>
<evidence type="ECO:0000256" key="4">
    <source>
        <dbReference type="ARBA" id="ARBA00022989"/>
    </source>
</evidence>
<dbReference type="EMBL" id="JANIBL010000034">
    <property type="protein sequence ID" value="MCQ8118181.1"/>
    <property type="molecule type" value="Genomic_DNA"/>
</dbReference>
<accession>A0ABT1TTS6</accession>
<dbReference type="RefSeq" id="WP_256607233.1">
    <property type="nucleotide sequence ID" value="NZ_JANIBL010000034.1"/>
</dbReference>
<name>A0ABT1TTS6_9GAMM</name>
<evidence type="ECO:0000259" key="7">
    <source>
        <dbReference type="Pfam" id="PF04138"/>
    </source>
</evidence>
<evidence type="ECO:0000313" key="9">
    <source>
        <dbReference type="Proteomes" id="UP001524570"/>
    </source>
</evidence>
<evidence type="ECO:0000313" key="8">
    <source>
        <dbReference type="EMBL" id="MCQ8118181.1"/>
    </source>
</evidence>
<keyword evidence="9" id="KW-1185">Reference proteome</keyword>
<feature type="transmembrane region" description="Helical" evidence="6">
    <location>
        <begin position="73"/>
        <end position="95"/>
    </location>
</feature>
<gene>
    <name evidence="8" type="ORF">NP589_12150</name>
</gene>
<feature type="domain" description="GtrA/DPMS transmembrane" evidence="7">
    <location>
        <begin position="13"/>
        <end position="130"/>
    </location>
</feature>
<sequence length="139" mass="16119">MKKRLEKHKPKLRYLFVGGLNTLVGLSAYPVLYFALEQFALHYMVILVISQVFCVISAFFTNKFLVFRTKGNYIVEFLKFSSFYMAYFVINVAAMPVLVEMVKVHPAVSQVFISIGIIITSYFWHSRVTFAKKKKKITN</sequence>
<protein>
    <submittedName>
        <fullName evidence="8">GtrA family protein</fullName>
    </submittedName>
</protein>
<reference evidence="8 9" key="1">
    <citation type="submission" date="2022-07" db="EMBL/GenBank/DDBJ databases">
        <title>Methylomonas rivi sp. nov., Methylomonas rosea sp. nov., Methylomonas aureus sp. nov. and Methylomonas subterranea sp. nov., four novel methanotrophs isolated from a freshwater creek and the deep terrestrial subsurface.</title>
        <authorList>
            <person name="Abin C."/>
            <person name="Sankaranarayanan K."/>
            <person name="Garner C."/>
            <person name="Sindelar R."/>
            <person name="Kotary K."/>
            <person name="Garner R."/>
            <person name="Barclay S."/>
            <person name="Lawson P."/>
            <person name="Krumholz L."/>
        </authorList>
    </citation>
    <scope>NUCLEOTIDE SEQUENCE [LARGE SCALE GENOMIC DNA]</scope>
    <source>
        <strain evidence="8 9">WSC-7</strain>
    </source>
</reference>